<dbReference type="GO" id="GO:0052381">
    <property type="term" value="F:tRNA dimethylallyltransferase activity"/>
    <property type="evidence" value="ECO:0007669"/>
    <property type="project" value="UniProtKB-UniRule"/>
</dbReference>
<comment type="cofactor">
    <cofactor evidence="1 10">
        <name>Mg(2+)</name>
        <dbReference type="ChEBI" id="CHEBI:18420"/>
    </cofactor>
</comment>
<keyword evidence="15" id="KW-1185">Reference proteome</keyword>
<evidence type="ECO:0000256" key="9">
    <source>
        <dbReference type="ARBA" id="ARBA00049563"/>
    </source>
</evidence>
<gene>
    <name evidence="10 14" type="primary">miaA</name>
    <name evidence="14" type="ORF">INS88_03825</name>
</gene>
<evidence type="ECO:0000256" key="11">
    <source>
        <dbReference type="RuleBase" id="RU003783"/>
    </source>
</evidence>
<keyword evidence="7 10" id="KW-0067">ATP-binding</keyword>
<dbReference type="Pfam" id="PF01715">
    <property type="entry name" value="IPPT"/>
    <property type="match status" value="1"/>
</dbReference>
<evidence type="ECO:0000256" key="12">
    <source>
        <dbReference type="RuleBase" id="RU003784"/>
    </source>
</evidence>
<evidence type="ECO:0000256" key="4">
    <source>
        <dbReference type="ARBA" id="ARBA00022679"/>
    </source>
</evidence>
<dbReference type="Proteomes" id="UP000595053">
    <property type="component" value="Chromosome"/>
</dbReference>
<evidence type="ECO:0000256" key="7">
    <source>
        <dbReference type="ARBA" id="ARBA00022840"/>
    </source>
</evidence>
<name>A0A7M1QW54_9ACTO</name>
<comment type="function">
    <text evidence="2 10 12">Catalyzes the transfer of a dimethylallyl group onto the adenine at position 37 in tRNAs that read codons beginning with uridine, leading to the formation of N6-(dimethylallyl)adenosine (i(6)A).</text>
</comment>
<dbReference type="Gene3D" id="1.10.20.140">
    <property type="match status" value="1"/>
</dbReference>
<keyword evidence="4 10" id="KW-0808">Transferase</keyword>
<comment type="subunit">
    <text evidence="10">Monomer.</text>
</comment>
<organism evidence="14 15">
    <name type="scientific">Trueperella pecoris</name>
    <dbReference type="NCBI Taxonomy" id="2733571"/>
    <lineage>
        <taxon>Bacteria</taxon>
        <taxon>Bacillati</taxon>
        <taxon>Actinomycetota</taxon>
        <taxon>Actinomycetes</taxon>
        <taxon>Actinomycetales</taxon>
        <taxon>Actinomycetaceae</taxon>
        <taxon>Trueperella</taxon>
    </lineage>
</organism>
<feature type="site" description="Interaction with substrate tRNA" evidence="10">
    <location>
        <position position="104"/>
    </location>
</feature>
<keyword evidence="8 10" id="KW-0460">Magnesium</keyword>
<keyword evidence="5 10" id="KW-0819">tRNA processing</keyword>
<dbReference type="HAMAP" id="MF_00185">
    <property type="entry name" value="IPP_trans"/>
    <property type="match status" value="1"/>
</dbReference>
<evidence type="ECO:0000256" key="3">
    <source>
        <dbReference type="ARBA" id="ARBA00005842"/>
    </source>
</evidence>
<evidence type="ECO:0000313" key="15">
    <source>
        <dbReference type="Proteomes" id="UP000595053"/>
    </source>
</evidence>
<dbReference type="RefSeq" id="WP_193325965.1">
    <property type="nucleotide sequence ID" value="NZ_CP053291.1"/>
</dbReference>
<sequence length="312" mass="33330">MVPIVAVVGPTASGKSALSLELATQLGGPDAVEIVSADAMQLYRGMDIGTAKVPLDERAGIIHHQIDVLDVTDVASVAAYQRHGRADIAQVMGKGKIPMVVGGSGLYVSGLLDELNFPGTDPAIRAELEQIHVTHGLGPLIAELREKDPVSANTINLSNPRRVIRALEVVRLTGSSYTPVFPRHTSHYPDVVALGLRRDKDCLDADIHARAAAMFADGLVEETEALIARGLRDGETARKATGYAEAIAVIDGKMSVSEAIESVAFATRRLAKKQRTWFGRDPRIAWIDIGGCADLPKAVQRARAILGPLTDR</sequence>
<proteinExistence type="inferred from homology"/>
<evidence type="ECO:0000313" key="14">
    <source>
        <dbReference type="EMBL" id="QOR46342.1"/>
    </source>
</evidence>
<dbReference type="InterPro" id="IPR039657">
    <property type="entry name" value="Dimethylallyltransferase"/>
</dbReference>
<dbReference type="Gene3D" id="3.40.50.300">
    <property type="entry name" value="P-loop containing nucleotide triphosphate hydrolases"/>
    <property type="match status" value="1"/>
</dbReference>
<dbReference type="GO" id="GO:0006400">
    <property type="term" value="P:tRNA modification"/>
    <property type="evidence" value="ECO:0007669"/>
    <property type="project" value="TreeGrafter"/>
</dbReference>
<dbReference type="InterPro" id="IPR027417">
    <property type="entry name" value="P-loop_NTPase"/>
</dbReference>
<comment type="catalytic activity">
    <reaction evidence="9 10 11">
        <text>adenosine(37) in tRNA + dimethylallyl diphosphate = N(6)-dimethylallyladenosine(37) in tRNA + diphosphate</text>
        <dbReference type="Rhea" id="RHEA:26482"/>
        <dbReference type="Rhea" id="RHEA-COMP:10162"/>
        <dbReference type="Rhea" id="RHEA-COMP:10375"/>
        <dbReference type="ChEBI" id="CHEBI:33019"/>
        <dbReference type="ChEBI" id="CHEBI:57623"/>
        <dbReference type="ChEBI" id="CHEBI:74411"/>
        <dbReference type="ChEBI" id="CHEBI:74415"/>
        <dbReference type="EC" id="2.5.1.75"/>
    </reaction>
</comment>
<dbReference type="EMBL" id="CP063213">
    <property type="protein sequence ID" value="QOR46342.1"/>
    <property type="molecule type" value="Genomic_DNA"/>
</dbReference>
<comment type="caution">
    <text evidence="10">Lacks conserved residue(s) required for the propagation of feature annotation.</text>
</comment>
<evidence type="ECO:0000256" key="2">
    <source>
        <dbReference type="ARBA" id="ARBA00003213"/>
    </source>
</evidence>
<evidence type="ECO:0000256" key="1">
    <source>
        <dbReference type="ARBA" id="ARBA00001946"/>
    </source>
</evidence>
<dbReference type="EC" id="2.5.1.75" evidence="10"/>
<evidence type="ECO:0000256" key="10">
    <source>
        <dbReference type="HAMAP-Rule" id="MF_00185"/>
    </source>
</evidence>
<dbReference type="GO" id="GO:0005524">
    <property type="term" value="F:ATP binding"/>
    <property type="evidence" value="ECO:0007669"/>
    <property type="project" value="UniProtKB-UniRule"/>
</dbReference>
<dbReference type="SUPFAM" id="SSF52540">
    <property type="entry name" value="P-loop containing nucleoside triphosphate hydrolases"/>
    <property type="match status" value="1"/>
</dbReference>
<evidence type="ECO:0000256" key="5">
    <source>
        <dbReference type="ARBA" id="ARBA00022694"/>
    </source>
</evidence>
<dbReference type="InterPro" id="IPR018022">
    <property type="entry name" value="IPT"/>
</dbReference>
<keyword evidence="6 10" id="KW-0547">Nucleotide-binding</keyword>
<feature type="binding site" evidence="10">
    <location>
        <begin position="11"/>
        <end position="16"/>
    </location>
    <ligand>
        <name>substrate</name>
    </ligand>
</feature>
<protein>
    <recommendedName>
        <fullName evidence="10">tRNA dimethylallyltransferase</fullName>
        <ecNumber evidence="10">2.5.1.75</ecNumber>
    </recommendedName>
    <alternativeName>
        <fullName evidence="10">Dimethylallyl diphosphate:tRNA dimethylallyltransferase</fullName>
        <shortName evidence="10">DMAPP:tRNA dimethylallyltransferase</shortName>
        <shortName evidence="10">DMATase</shortName>
    </alternativeName>
    <alternativeName>
        <fullName evidence="10">Isopentenyl-diphosphate:tRNA isopentenyltransferase</fullName>
        <shortName evidence="10">IPP transferase</shortName>
        <shortName evidence="10">IPPT</shortName>
        <shortName evidence="10">IPTase</shortName>
    </alternativeName>
</protein>
<feature type="binding site" evidence="10">
    <location>
        <begin position="9"/>
        <end position="16"/>
    </location>
    <ligand>
        <name>ATP</name>
        <dbReference type="ChEBI" id="CHEBI:30616"/>
    </ligand>
</feature>
<evidence type="ECO:0000256" key="13">
    <source>
        <dbReference type="RuleBase" id="RU003785"/>
    </source>
</evidence>
<dbReference type="NCBIfam" id="TIGR00174">
    <property type="entry name" value="miaA"/>
    <property type="match status" value="1"/>
</dbReference>
<dbReference type="AlphaFoldDB" id="A0A7M1QW54"/>
<dbReference type="PANTHER" id="PTHR11088:SF60">
    <property type="entry name" value="TRNA DIMETHYLALLYLTRANSFERASE"/>
    <property type="match status" value="1"/>
</dbReference>
<reference evidence="14 15" key="1">
    <citation type="submission" date="2020-10" db="EMBL/GenBank/DDBJ databases">
        <title>Trueperella pecoris sp. nov. isolated from bovine and porcine specimens.</title>
        <authorList>
            <person name="Schoenecker L."/>
            <person name="Schnydrig P."/>
            <person name="Brodard I."/>
            <person name="Thomann A."/>
            <person name="Hemphill A."/>
            <person name="Rodriguez-Campos S."/>
            <person name="Perreten V."/>
            <person name="Jores J."/>
            <person name="Kittl S."/>
        </authorList>
    </citation>
    <scope>NUCLEOTIDE SEQUENCE [LARGE SCALE GENOMIC DNA]</scope>
    <source>
        <strain evidence="14 15">15A0121</strain>
    </source>
</reference>
<dbReference type="PANTHER" id="PTHR11088">
    <property type="entry name" value="TRNA DIMETHYLALLYLTRANSFERASE"/>
    <property type="match status" value="1"/>
</dbReference>
<evidence type="ECO:0000256" key="8">
    <source>
        <dbReference type="ARBA" id="ARBA00022842"/>
    </source>
</evidence>
<accession>A0A7M1QW54</accession>
<evidence type="ECO:0000256" key="6">
    <source>
        <dbReference type="ARBA" id="ARBA00022741"/>
    </source>
</evidence>
<comment type="similarity">
    <text evidence="3 10 13">Belongs to the IPP transferase family.</text>
</comment>
<feature type="site" description="Interaction with substrate tRNA" evidence="10">
    <location>
        <position position="125"/>
    </location>
</feature>